<gene>
    <name evidence="2" type="ORF">SAMN04487779_101543</name>
</gene>
<dbReference type="AlphaFoldDB" id="A0A1G6YXB9"/>
<reference evidence="2 3" key="1">
    <citation type="submission" date="2016-10" db="EMBL/GenBank/DDBJ databases">
        <authorList>
            <person name="de Groot N.N."/>
        </authorList>
    </citation>
    <scope>NUCLEOTIDE SEQUENCE [LARGE SCALE GENOMIC DNA]</scope>
    <source>
        <strain evidence="2 3">CPCC 100156</strain>
    </source>
</reference>
<evidence type="ECO:0000313" key="3">
    <source>
        <dbReference type="Proteomes" id="UP000198925"/>
    </source>
</evidence>
<dbReference type="STRING" id="938405.SAMN02927895_04156"/>
<evidence type="ECO:0000256" key="1">
    <source>
        <dbReference type="SAM" id="SignalP"/>
    </source>
</evidence>
<name>A0A1G6YXB9_9PROT</name>
<organism evidence="2 3">
    <name type="scientific">Belnapia rosea</name>
    <dbReference type="NCBI Taxonomy" id="938405"/>
    <lineage>
        <taxon>Bacteria</taxon>
        <taxon>Pseudomonadati</taxon>
        <taxon>Pseudomonadota</taxon>
        <taxon>Alphaproteobacteria</taxon>
        <taxon>Acetobacterales</taxon>
        <taxon>Roseomonadaceae</taxon>
        <taxon>Belnapia</taxon>
    </lineage>
</organism>
<feature type="signal peptide" evidence="1">
    <location>
        <begin position="1"/>
        <end position="23"/>
    </location>
</feature>
<evidence type="ECO:0000313" key="2">
    <source>
        <dbReference type="EMBL" id="SDD94988.1"/>
    </source>
</evidence>
<accession>A0A1G6YXB9</accession>
<sequence>MDRRLLLAGGLAPILLWAASVRAQGSGHGHAHSGNEVKIGHHEVELTVRGTEATLLVRDERDQPVDAASFSATAVVLARGNERRTLEFRPAGANRMVAPVDFPFDGKFRATVTLRGPGGDLGTGRFNVDPVR</sequence>
<dbReference type="Proteomes" id="UP000198925">
    <property type="component" value="Unassembled WGS sequence"/>
</dbReference>
<proteinExistence type="predicted"/>
<keyword evidence="3" id="KW-1185">Reference proteome</keyword>
<dbReference type="EMBL" id="FMZX01000015">
    <property type="protein sequence ID" value="SDD94988.1"/>
    <property type="molecule type" value="Genomic_DNA"/>
</dbReference>
<feature type="chain" id="PRO_5011545855" evidence="1">
    <location>
        <begin position="24"/>
        <end position="132"/>
    </location>
</feature>
<protein>
    <submittedName>
        <fullName evidence="2">Uncharacterized protein</fullName>
    </submittedName>
</protein>
<keyword evidence="1" id="KW-0732">Signal</keyword>